<gene>
    <name evidence="2" type="ordered locus">Adeh_3247</name>
</gene>
<dbReference type="AlphaFoldDB" id="Q2IEL0"/>
<proteinExistence type="predicted"/>
<dbReference type="RefSeq" id="WP_011422297.1">
    <property type="nucleotide sequence ID" value="NC_007760.1"/>
</dbReference>
<dbReference type="KEGG" id="ade:Adeh_3247"/>
<evidence type="ECO:0000256" key="1">
    <source>
        <dbReference type="SAM" id="SignalP"/>
    </source>
</evidence>
<dbReference type="EMBL" id="CP000251">
    <property type="protein sequence ID" value="ABC83015.1"/>
    <property type="molecule type" value="Genomic_DNA"/>
</dbReference>
<keyword evidence="1" id="KW-0732">Signal</keyword>
<dbReference type="OrthoDB" id="9983133at2"/>
<dbReference type="Gene3D" id="2.40.160.20">
    <property type="match status" value="1"/>
</dbReference>
<protein>
    <submittedName>
        <fullName evidence="2">Uncharacterized protein</fullName>
    </submittedName>
</protein>
<dbReference type="InterPro" id="IPR011250">
    <property type="entry name" value="OMP/PagP_B-barrel"/>
</dbReference>
<feature type="signal peptide" evidence="1">
    <location>
        <begin position="1"/>
        <end position="20"/>
    </location>
</feature>
<name>Q2IEL0_ANADE</name>
<dbReference type="SUPFAM" id="SSF56925">
    <property type="entry name" value="OMPA-like"/>
    <property type="match status" value="1"/>
</dbReference>
<evidence type="ECO:0000313" key="3">
    <source>
        <dbReference type="Proteomes" id="UP000001935"/>
    </source>
</evidence>
<feature type="chain" id="PRO_5004210268" evidence="1">
    <location>
        <begin position="21"/>
        <end position="214"/>
    </location>
</feature>
<accession>Q2IEL0</accession>
<dbReference type="Proteomes" id="UP000001935">
    <property type="component" value="Chromosome"/>
</dbReference>
<reference evidence="2" key="1">
    <citation type="submission" date="2006-01" db="EMBL/GenBank/DDBJ databases">
        <title>Complete sequence of Anaeromyxobacter dehalogenans 2CP-C.</title>
        <authorList>
            <consortium name="US DOE Joint Genome Institute"/>
            <person name="Copeland A."/>
            <person name="Lucas S."/>
            <person name="Lapidus A."/>
            <person name="Barry K."/>
            <person name="Detter J.C."/>
            <person name="Glavina T."/>
            <person name="Hammon N."/>
            <person name="Israni S."/>
            <person name="Pitluck S."/>
            <person name="Brettin T."/>
            <person name="Bruce D."/>
            <person name="Han C."/>
            <person name="Tapia R."/>
            <person name="Gilna P."/>
            <person name="Kiss H."/>
            <person name="Schmutz J."/>
            <person name="Larimer F."/>
            <person name="Land M."/>
            <person name="Kyrpides N."/>
            <person name="Anderson I."/>
            <person name="Sanford R.A."/>
            <person name="Ritalahti K.M."/>
            <person name="Thomas H.S."/>
            <person name="Kirby J.R."/>
            <person name="Zhulin I.B."/>
            <person name="Loeffler F.E."/>
            <person name="Richardson P."/>
        </authorList>
    </citation>
    <scope>NUCLEOTIDE SEQUENCE</scope>
    <source>
        <strain evidence="2">2CP-C</strain>
    </source>
</reference>
<dbReference type="HOGENOM" id="CLU_1286535_0_0_7"/>
<organism evidence="2 3">
    <name type="scientific">Anaeromyxobacter dehalogenans (strain 2CP-C)</name>
    <dbReference type="NCBI Taxonomy" id="290397"/>
    <lineage>
        <taxon>Bacteria</taxon>
        <taxon>Pseudomonadati</taxon>
        <taxon>Myxococcota</taxon>
        <taxon>Myxococcia</taxon>
        <taxon>Myxococcales</taxon>
        <taxon>Cystobacterineae</taxon>
        <taxon>Anaeromyxobacteraceae</taxon>
        <taxon>Anaeromyxobacter</taxon>
    </lineage>
</organism>
<dbReference type="STRING" id="290397.Adeh_3247"/>
<sequence length="214" mass="22368">MGIRAVIVAAALGLAPTLAAADRSALTLELGPAVSAVAASPSQGTGSSTLGTGAGATAGIRYGIANSFELAASGFWEAPADYFHSGVEMGSATGTVRGTLSERTQRYGALAGVRFVHGYVWRLHLGAEVGWAHVSYTRRDLIDVSVPGNEHSFGLGLRDRATDSLVLAPVAGIEWQFTDHWTVSVMPRLQFVVGGVNRLGLLVPVTIGYGWYVL</sequence>
<evidence type="ECO:0000313" key="2">
    <source>
        <dbReference type="EMBL" id="ABC83015.1"/>
    </source>
</evidence>